<feature type="active site" description="Nucleophile" evidence="10">
    <location>
        <position position="322"/>
    </location>
</feature>
<dbReference type="InterPro" id="IPR029063">
    <property type="entry name" value="SAM-dependent_MTases_sf"/>
</dbReference>
<evidence type="ECO:0000256" key="3">
    <source>
        <dbReference type="ARBA" id="ARBA00022555"/>
    </source>
</evidence>
<evidence type="ECO:0000256" key="2">
    <source>
        <dbReference type="ARBA" id="ARBA00007494"/>
    </source>
</evidence>
<dbReference type="InterPro" id="IPR057286">
    <property type="entry name" value="PUA_NSUN2"/>
</dbReference>
<dbReference type="Proteomes" id="UP000789739">
    <property type="component" value="Unassembled WGS sequence"/>
</dbReference>
<evidence type="ECO:0000256" key="10">
    <source>
        <dbReference type="PROSITE-ProRule" id="PRU01023"/>
    </source>
</evidence>
<accession>A0A9N9A6F9</accession>
<keyword evidence="3" id="KW-0820">tRNA-binding</keyword>
<evidence type="ECO:0000256" key="9">
    <source>
        <dbReference type="ARBA" id="ARBA00023242"/>
    </source>
</evidence>
<feature type="binding site" evidence="10">
    <location>
        <position position="269"/>
    </location>
    <ligand>
        <name>S-adenosyl-L-methionine</name>
        <dbReference type="ChEBI" id="CHEBI:59789"/>
    </ligand>
</feature>
<comment type="subcellular location">
    <subcellularLocation>
        <location evidence="1">Nucleus</location>
    </subcellularLocation>
</comment>
<comment type="caution">
    <text evidence="13">The sequence shown here is derived from an EMBL/GenBank/DDBJ whole genome shotgun (WGS) entry which is preliminary data.</text>
</comment>
<comment type="similarity">
    <text evidence="2 10">Belongs to the class I-like SAM-binding methyltransferase superfamily. RsmB/NOP family.</text>
</comment>
<feature type="compositionally biased region" description="Basic and acidic residues" evidence="11">
    <location>
        <begin position="436"/>
        <end position="450"/>
    </location>
</feature>
<keyword evidence="8 10" id="KW-0694">RNA-binding</keyword>
<evidence type="ECO:0000256" key="8">
    <source>
        <dbReference type="ARBA" id="ARBA00022884"/>
    </source>
</evidence>
<proteinExistence type="inferred from homology"/>
<name>A0A9N9A6F9_9GLOM</name>
<feature type="binding site" evidence="10">
    <location>
        <position position="214"/>
    </location>
    <ligand>
        <name>S-adenosyl-L-methionine</name>
        <dbReference type="ChEBI" id="CHEBI:59789"/>
    </ligand>
</feature>
<dbReference type="PROSITE" id="PS01153">
    <property type="entry name" value="NOL1_NOP2_SUN"/>
    <property type="match status" value="1"/>
</dbReference>
<feature type="compositionally biased region" description="Basic residues" evidence="11">
    <location>
        <begin position="1"/>
        <end position="14"/>
    </location>
</feature>
<feature type="region of interest" description="Disordered" evidence="11">
    <location>
        <begin position="490"/>
        <end position="557"/>
    </location>
</feature>
<dbReference type="PRINTS" id="PR02008">
    <property type="entry name" value="RCMTFAMILY"/>
</dbReference>
<evidence type="ECO:0000313" key="13">
    <source>
        <dbReference type="EMBL" id="CAG8520815.1"/>
    </source>
</evidence>
<dbReference type="InterPro" id="IPR018314">
    <property type="entry name" value="RsmB/NOL1/NOP2-like_CS"/>
</dbReference>
<keyword evidence="14" id="KW-1185">Reference proteome</keyword>
<organism evidence="13 14">
    <name type="scientific">Paraglomus brasilianum</name>
    <dbReference type="NCBI Taxonomy" id="144538"/>
    <lineage>
        <taxon>Eukaryota</taxon>
        <taxon>Fungi</taxon>
        <taxon>Fungi incertae sedis</taxon>
        <taxon>Mucoromycota</taxon>
        <taxon>Glomeromycotina</taxon>
        <taxon>Glomeromycetes</taxon>
        <taxon>Paraglomerales</taxon>
        <taxon>Paraglomeraceae</taxon>
        <taxon>Paraglomus</taxon>
    </lineage>
</organism>
<evidence type="ECO:0000259" key="12">
    <source>
        <dbReference type="PROSITE" id="PS51686"/>
    </source>
</evidence>
<evidence type="ECO:0000256" key="4">
    <source>
        <dbReference type="ARBA" id="ARBA00022603"/>
    </source>
</evidence>
<dbReference type="OrthoDB" id="6093671at2759"/>
<protein>
    <submittedName>
        <fullName evidence="13">10378_t:CDS:1</fullName>
    </submittedName>
</protein>
<feature type="region of interest" description="Disordered" evidence="11">
    <location>
        <begin position="435"/>
        <end position="473"/>
    </location>
</feature>
<feature type="region of interest" description="Disordered" evidence="11">
    <location>
        <begin position="1"/>
        <end position="31"/>
    </location>
</feature>
<evidence type="ECO:0000256" key="6">
    <source>
        <dbReference type="ARBA" id="ARBA00022691"/>
    </source>
</evidence>
<keyword evidence="5 10" id="KW-0808">Transferase</keyword>
<dbReference type="GO" id="GO:0000049">
    <property type="term" value="F:tRNA binding"/>
    <property type="evidence" value="ECO:0007669"/>
    <property type="project" value="UniProtKB-KW"/>
</dbReference>
<dbReference type="Gene3D" id="3.40.50.150">
    <property type="entry name" value="Vaccinia Virus protein VP39"/>
    <property type="match status" value="1"/>
</dbReference>
<feature type="region of interest" description="Disordered" evidence="11">
    <location>
        <begin position="759"/>
        <end position="797"/>
    </location>
</feature>
<gene>
    <name evidence="13" type="ORF">PBRASI_LOCUS3615</name>
</gene>
<dbReference type="PANTHER" id="PTHR22808:SF1">
    <property type="entry name" value="RNA CYTOSINE-C(5)-METHYLTRANSFERASE NSUN2-RELATED"/>
    <property type="match status" value="1"/>
</dbReference>
<dbReference type="GO" id="GO:0016428">
    <property type="term" value="F:tRNA (cytidine-5-)-methyltransferase activity"/>
    <property type="evidence" value="ECO:0007669"/>
    <property type="project" value="InterPro"/>
</dbReference>
<feature type="compositionally biased region" description="Basic and acidic residues" evidence="11">
    <location>
        <begin position="15"/>
        <end position="26"/>
    </location>
</feature>
<dbReference type="InterPro" id="IPR023270">
    <property type="entry name" value="RCMT_NCL1"/>
</dbReference>
<evidence type="ECO:0000256" key="1">
    <source>
        <dbReference type="ARBA" id="ARBA00004123"/>
    </source>
</evidence>
<dbReference type="Pfam" id="PF01189">
    <property type="entry name" value="Methyltr_RsmB-F"/>
    <property type="match status" value="1"/>
</dbReference>
<keyword evidence="6 10" id="KW-0949">S-adenosyl-L-methionine</keyword>
<dbReference type="GO" id="GO:0005737">
    <property type="term" value="C:cytoplasm"/>
    <property type="evidence" value="ECO:0007669"/>
    <property type="project" value="TreeGrafter"/>
</dbReference>
<keyword evidence="7" id="KW-0819">tRNA processing</keyword>
<dbReference type="Pfam" id="PF25378">
    <property type="entry name" value="PUA_NSUN2"/>
    <property type="match status" value="1"/>
</dbReference>
<dbReference type="InterPro" id="IPR001678">
    <property type="entry name" value="MeTrfase_RsmB-F_NOP2_dom"/>
</dbReference>
<evidence type="ECO:0000256" key="7">
    <source>
        <dbReference type="ARBA" id="ARBA00022694"/>
    </source>
</evidence>
<dbReference type="PRINTS" id="PR02011">
    <property type="entry name" value="RCMTNCL1"/>
</dbReference>
<dbReference type="Pfam" id="PF25376">
    <property type="entry name" value="Pre-PUA_NSUN2"/>
    <property type="match status" value="1"/>
</dbReference>
<keyword evidence="4 10" id="KW-0489">Methyltransferase</keyword>
<feature type="compositionally biased region" description="Polar residues" evidence="11">
    <location>
        <begin position="451"/>
        <end position="460"/>
    </location>
</feature>
<feature type="compositionally biased region" description="Low complexity" evidence="11">
    <location>
        <begin position="490"/>
        <end position="499"/>
    </location>
</feature>
<dbReference type="InterPro" id="IPR023267">
    <property type="entry name" value="RCMT"/>
</dbReference>
<dbReference type="GO" id="GO:0005634">
    <property type="term" value="C:nucleus"/>
    <property type="evidence" value="ECO:0007669"/>
    <property type="project" value="UniProtKB-SubCell"/>
</dbReference>
<feature type="compositionally biased region" description="Basic and acidic residues" evidence="11">
    <location>
        <begin position="522"/>
        <end position="531"/>
    </location>
</feature>
<feature type="compositionally biased region" description="Polar residues" evidence="11">
    <location>
        <begin position="533"/>
        <end position="549"/>
    </location>
</feature>
<dbReference type="EMBL" id="CAJVPI010000332">
    <property type="protein sequence ID" value="CAG8520815.1"/>
    <property type="molecule type" value="Genomic_DNA"/>
</dbReference>
<evidence type="ECO:0000313" key="14">
    <source>
        <dbReference type="Proteomes" id="UP000789739"/>
    </source>
</evidence>
<comment type="caution">
    <text evidence="10">Lacks conserved residue(s) required for the propagation of feature annotation.</text>
</comment>
<keyword evidence="9" id="KW-0539">Nucleus</keyword>
<dbReference type="PROSITE" id="PS51686">
    <property type="entry name" value="SAM_MT_RSMB_NOP"/>
    <property type="match status" value="1"/>
</dbReference>
<dbReference type="InterPro" id="IPR049560">
    <property type="entry name" value="MeTrfase_RsmB-F_NOP2_cat"/>
</dbReference>
<feature type="binding site" evidence="10">
    <location>
        <begin position="181"/>
        <end position="187"/>
    </location>
    <ligand>
        <name>S-adenosyl-L-methionine</name>
        <dbReference type="ChEBI" id="CHEBI:59789"/>
    </ligand>
</feature>
<dbReference type="GO" id="GO:0030488">
    <property type="term" value="P:tRNA methylation"/>
    <property type="evidence" value="ECO:0007669"/>
    <property type="project" value="TreeGrafter"/>
</dbReference>
<feature type="compositionally biased region" description="Basic and acidic residues" evidence="11">
    <location>
        <begin position="764"/>
        <end position="797"/>
    </location>
</feature>
<dbReference type="SUPFAM" id="SSF53335">
    <property type="entry name" value="S-adenosyl-L-methionine-dependent methyltransferases"/>
    <property type="match status" value="1"/>
</dbReference>
<dbReference type="PANTHER" id="PTHR22808">
    <property type="entry name" value="NCL1 YEAST -RELATED NOL1/NOP2/FMU SUN DOMAIN-CONTAINING"/>
    <property type="match status" value="1"/>
</dbReference>
<sequence>MGKNKRHRKANPSKRNRDVDNRDKRQQGQGEAQFDKLVKNNAAFEKYYQAQNLMPSDEFEQFLETLRLTLPASFRITASRRYAVEILKVIKNVFVPKLTNIVYNDGQVFKAPEPLHWYPDEFAWQHTVSRNMLKKASEFAEFHSWLVTETGVGNISRQEAVSMIPPLLLDVKPEHWVLDMCAAPGSKTAQLMEAIHANDTLSRDIPAGLVVANDVDSKRAYTLVHQTKRLRSPCLVVTNHEASSFPGIYVKQADDEKPKPIQFDRVLADVPCSGDGTLRKNVLLWKKWSVVSGIGLHRMQVKILARGAQLVKVGGRLVYSTCSFNPVENEAVVAEVLRRCKGSLRLVDVSDQLPLLKRAPGLSTWKVMNKVGKFLSKWEDAHPSYRGKFERSLWPPPNVDELHLDRCIRVYPHYQNTGGFFIAVFEKTGPITDVTTKSDDKHMENEKEETVSFSGETTSVPEDMSAAPEEIENDNIADYELIEIGESDLISSTDITDSNDPAEIPDVEDETLPQKRVNADSSDIHNKRLKVDNIQTSKQTEKSTNQNDSKGQKRGKSGISYEEQFIFLEPDNEDLSVIKSYYSLSPEFPSHLFLVRSENAKNRTLYFVSLSVRSLLTSPDASRLRVINTGLRVLTKQDVPEEVKCSYRLHSEGVAVIAPWMEGEERVVRGEMEDLEVLLSEQTPRFEKFRDEMKEKLLAIEQGCILFIVLAPLQASTSTVPLPPIILPIWRGRSSLNLLYKKEERHALELRIQNYMGKPIGNKADPKKADDQNSSIECKEVERNTADEQVKKDTVEP</sequence>
<evidence type="ECO:0000256" key="11">
    <source>
        <dbReference type="SAM" id="MobiDB-lite"/>
    </source>
</evidence>
<dbReference type="AlphaFoldDB" id="A0A9N9A6F9"/>
<dbReference type="InterPro" id="IPR057285">
    <property type="entry name" value="Pre-PUA_NSUN2"/>
</dbReference>
<evidence type="ECO:0000256" key="5">
    <source>
        <dbReference type="ARBA" id="ARBA00022679"/>
    </source>
</evidence>
<feature type="domain" description="SAM-dependent MTase RsmB/NOP-type" evidence="12">
    <location>
        <begin position="62"/>
        <end position="428"/>
    </location>
</feature>
<reference evidence="13" key="1">
    <citation type="submission" date="2021-06" db="EMBL/GenBank/DDBJ databases">
        <authorList>
            <person name="Kallberg Y."/>
            <person name="Tangrot J."/>
            <person name="Rosling A."/>
        </authorList>
    </citation>
    <scope>NUCLEOTIDE SEQUENCE</scope>
    <source>
        <strain evidence="13">BR232B</strain>
    </source>
</reference>